<dbReference type="Proteomes" id="UP000619293">
    <property type="component" value="Unassembled WGS sequence"/>
</dbReference>
<proteinExistence type="predicted"/>
<dbReference type="RefSeq" id="WP_191841863.1">
    <property type="nucleotide sequence ID" value="NZ_BAAALB010000016.1"/>
</dbReference>
<dbReference type="SUPFAM" id="SSF48452">
    <property type="entry name" value="TPR-like"/>
    <property type="match status" value="1"/>
</dbReference>
<dbReference type="InterPro" id="IPR027417">
    <property type="entry name" value="P-loop_NTPase"/>
</dbReference>
<dbReference type="PANTHER" id="PTHR19959">
    <property type="entry name" value="KINESIN LIGHT CHAIN"/>
    <property type="match status" value="1"/>
</dbReference>
<evidence type="ECO:0008006" key="3">
    <source>
        <dbReference type="Google" id="ProtNLM"/>
    </source>
</evidence>
<evidence type="ECO:0000313" key="2">
    <source>
        <dbReference type="Proteomes" id="UP000619293"/>
    </source>
</evidence>
<comment type="caution">
    <text evidence="1">The sequence shown here is derived from an EMBL/GenBank/DDBJ whole genome shotgun (WGS) entry which is preliminary data.</text>
</comment>
<dbReference type="PANTHER" id="PTHR19959:SF119">
    <property type="entry name" value="FUNGAL LIPASE-LIKE DOMAIN-CONTAINING PROTEIN"/>
    <property type="match status" value="1"/>
</dbReference>
<dbReference type="InterPro" id="IPR019734">
    <property type="entry name" value="TPR_rpt"/>
</dbReference>
<name>A0A8J3JUZ7_9ACTN</name>
<organism evidence="1 2">
    <name type="scientific">Catellatospora chokoriensis</name>
    <dbReference type="NCBI Taxonomy" id="310353"/>
    <lineage>
        <taxon>Bacteria</taxon>
        <taxon>Bacillati</taxon>
        <taxon>Actinomycetota</taxon>
        <taxon>Actinomycetes</taxon>
        <taxon>Micromonosporales</taxon>
        <taxon>Micromonosporaceae</taxon>
        <taxon>Catellatospora</taxon>
    </lineage>
</organism>
<dbReference type="SUPFAM" id="SSF52540">
    <property type="entry name" value="P-loop containing nucleoside triphosphate hydrolases"/>
    <property type="match status" value="1"/>
</dbReference>
<dbReference type="Gene3D" id="3.40.50.300">
    <property type="entry name" value="P-loop containing nucleotide triphosphate hydrolases"/>
    <property type="match status" value="1"/>
</dbReference>
<accession>A0A8J3JUZ7</accession>
<protein>
    <recommendedName>
        <fullName evidence="3">CHAT domain-containing protein</fullName>
    </recommendedName>
</protein>
<dbReference type="EMBL" id="BONG01000033">
    <property type="protein sequence ID" value="GIF91547.1"/>
    <property type="molecule type" value="Genomic_DNA"/>
</dbReference>
<dbReference type="SMART" id="SM00028">
    <property type="entry name" value="TPR"/>
    <property type="match status" value="5"/>
</dbReference>
<keyword evidence="2" id="KW-1185">Reference proteome</keyword>
<evidence type="ECO:0000313" key="1">
    <source>
        <dbReference type="EMBL" id="GIF91547.1"/>
    </source>
</evidence>
<dbReference type="InterPro" id="IPR011990">
    <property type="entry name" value="TPR-like_helical_dom_sf"/>
</dbReference>
<reference evidence="1 2" key="1">
    <citation type="submission" date="2021-01" db="EMBL/GenBank/DDBJ databases">
        <title>Whole genome shotgun sequence of Catellatospora chokoriensis NBRC 107358.</title>
        <authorList>
            <person name="Komaki H."/>
            <person name="Tamura T."/>
        </authorList>
    </citation>
    <scope>NUCLEOTIDE SEQUENCE [LARGE SCALE GENOMIC DNA]</scope>
    <source>
        <strain evidence="1 2">NBRC 107358</strain>
    </source>
</reference>
<gene>
    <name evidence="1" type="ORF">Cch02nite_49910</name>
</gene>
<sequence>MSSTSLGGGTIPPVGHESTVDRVQAGHVVISYAPDDAGHVEAVRDLWILLRAAGVDARLATTSGGSPAELRLAAAVVVVGSPVYREVAAAEPVGDHTQLWQAARSIEDLAGGDEKSAAVLPVVLPGGTVGHLPAFLSAHTAPLFRLRTLSRRGVAALVAALHERCGSADPTPRHELRLAVSVADGRVRCATTLSGTLLCERNELLPFGRDEVWSLLDLPDAQTRLARLGQRLSEALFDADCLDQLTTLVTKSTEGTVVDVVIEADGSAHELPFELIQLTDQQVLATVDGVRLTRTVTGVPARALAPSPGPLKILVAVGAPEVTENPALDVEAEMQAIVGVVGGLGRAEVTILETAGPQEIAEALRHDAYHVLHLSAHGSPYGVELEDRDGNAVDVQAEDLVRALRRGGRALPLIVLSSCGGASDADAGLAVTLLRHGAERVIAMQTTVTDVYATGLITGVYRSLAEQNTSVAEALAEARSALFDDAQGTRTPQRPEYAVAALFAAGDGPLWDAAIAPEPLSNPTELPGGADVRDLSLGELVGRRGLLRTVSRVLRDEVPSGGRSPLVNGVMLTGAAGIGKTALAGRVVNRLRDDVDDPWAIVVQQGLWNPEQLIADLAGTGVDGHGDQAHALAAITAALRTRRLLIVFDDFEQNLTTGGAGFVDPGFEQVFTALCEAAERGKILVASRYPVPVEVPLLRAEVPPLGDAELRRMLLRLPALRELSPADRETVLQVAGGHPRLLEFVDALLRGGTRARLPEVTARLRRLARQEQVTLARSAGAAEATRQAVALAARDMLLDDLLGLLSEGERETLLQVAVCRVELSPGDLAFAVRGREASAEEHAATAGHVSRLRDLTLLTGGEAVAVEPWLREALTPLQGVQRLDRHERAAAMCRRIAAEGRADFATLTEAVRHLASAGRFDELAEFADATLPSLGGQLTVAAFLGDVTPALPDGHGAYPALLSRERDALEATGATTAAAAKGEELVARAAQAVDAAPQDPAALLGLSAALDGQARLLHRLGDTPQARTYYEQALAIDLGLSQADPDDVPYQRNLALSLEKVARLALDSADTGAALDAARQALQIRQRLADAEPGEPALQRDLSASLDTHAEGLRAAGDTAAARGLIEQAMQIRRKLVEADEGNAVLLDDLLDSLGDLADLLGFSGPDTEPARQLTAEAASVATALVEADPSSVAFRRKLLASHWRLGAMDLAAADLSCAQEHFVSALALAQQLADTDVDSIDAQRDLGTTWQRMADYALANGRPEEVRGHLERALEVAQGLVHRLPRHSRLHQDLAESCLRLGDWMRDLGDPVAARTLFRQALASRRRQAALDPGDAGALWGQAEVHARLAELAQTVGHPSRTRKHWQDALTLAEQAHTAAPTDAGREQVALYQERLDAMPVR</sequence>
<dbReference type="Gene3D" id="1.25.40.10">
    <property type="entry name" value="Tetratricopeptide repeat domain"/>
    <property type="match status" value="2"/>
</dbReference>